<dbReference type="InterPro" id="IPR001466">
    <property type="entry name" value="Beta-lactam-related"/>
</dbReference>
<organism evidence="3 4">
    <name type="scientific">Nonomuraea composti</name>
    <dbReference type="NCBI Taxonomy" id="2720023"/>
    <lineage>
        <taxon>Bacteria</taxon>
        <taxon>Bacillati</taxon>
        <taxon>Actinomycetota</taxon>
        <taxon>Actinomycetes</taxon>
        <taxon>Streptosporangiales</taxon>
        <taxon>Streptosporangiaceae</taxon>
        <taxon>Nonomuraea</taxon>
    </lineage>
</organism>
<dbReference type="SUPFAM" id="SSF56601">
    <property type="entry name" value="beta-lactamase/transpeptidase-like"/>
    <property type="match status" value="1"/>
</dbReference>
<feature type="domain" description="Beta-lactamase-related" evidence="2">
    <location>
        <begin position="42"/>
        <end position="367"/>
    </location>
</feature>
<gene>
    <name evidence="3" type="ORF">HCN51_17010</name>
</gene>
<evidence type="ECO:0000256" key="1">
    <source>
        <dbReference type="SAM" id="MobiDB-lite"/>
    </source>
</evidence>
<evidence type="ECO:0000259" key="2">
    <source>
        <dbReference type="Pfam" id="PF00144"/>
    </source>
</evidence>
<name>A0ABX1AZV1_9ACTN</name>
<feature type="region of interest" description="Disordered" evidence="1">
    <location>
        <begin position="1"/>
        <end position="37"/>
    </location>
</feature>
<dbReference type="PANTHER" id="PTHR46825">
    <property type="entry name" value="D-ALANYL-D-ALANINE-CARBOXYPEPTIDASE/ENDOPEPTIDASE AMPH"/>
    <property type="match status" value="1"/>
</dbReference>
<keyword evidence="4" id="KW-1185">Reference proteome</keyword>
<dbReference type="EMBL" id="JAATEP010000010">
    <property type="protein sequence ID" value="NJP91133.1"/>
    <property type="molecule type" value="Genomic_DNA"/>
</dbReference>
<dbReference type="PANTHER" id="PTHR46825:SF7">
    <property type="entry name" value="D-ALANYL-D-ALANINE CARBOXYPEPTIDASE"/>
    <property type="match status" value="1"/>
</dbReference>
<protein>
    <submittedName>
        <fullName evidence="3">Beta-lactamase family protein</fullName>
    </submittedName>
</protein>
<dbReference type="Pfam" id="PF00144">
    <property type="entry name" value="Beta-lactamase"/>
    <property type="match status" value="1"/>
</dbReference>
<accession>A0ABX1AZV1</accession>
<sequence>MAATTPVDGRTSAGSRATADGDAPVSQDAAAAASGQNRPELQQAIQAFIDAGFLGIQARVRDANGEWVGTAGSSKLGQPAKPPANGRFWVGSVTKTFTATVVLQLVAEGKLGLDDPVATHLPEFGLDERITVRMLLQHTSGLFNYTGDFDPDGTWVLGIPATGDDWLANRFHAYQPEELVRVALSKPPRFEPGTDQSYTNTNYTLARLVIEQVTGRSFADELARRILRPLGLKNTVVPGNRTQLPGPHAHGYYRYQDATGEWKVVDVSRQNMSLLSGAGDMISTTKDLQTFFSALNSGRLLPAPLLAQMRTPHPKQSYGFGLFVQDLGPGCGTVYQHNGSPPHAYGALMYSSPDGRKTLTASLNYVDDATRSPAAKFPQALDTLIKAVFCDGQTAS</sequence>
<comment type="caution">
    <text evidence="3">The sequence shown here is derived from an EMBL/GenBank/DDBJ whole genome shotgun (WGS) entry which is preliminary data.</text>
</comment>
<evidence type="ECO:0000313" key="4">
    <source>
        <dbReference type="Proteomes" id="UP000696294"/>
    </source>
</evidence>
<evidence type="ECO:0000313" key="3">
    <source>
        <dbReference type="EMBL" id="NJP91133.1"/>
    </source>
</evidence>
<dbReference type="InterPro" id="IPR012338">
    <property type="entry name" value="Beta-lactam/transpept-like"/>
</dbReference>
<dbReference type="Gene3D" id="3.40.710.10">
    <property type="entry name" value="DD-peptidase/beta-lactamase superfamily"/>
    <property type="match status" value="1"/>
</dbReference>
<dbReference type="InterPro" id="IPR050491">
    <property type="entry name" value="AmpC-like"/>
</dbReference>
<proteinExistence type="predicted"/>
<reference evidence="3 4" key="1">
    <citation type="submission" date="2020-03" db="EMBL/GenBank/DDBJ databases">
        <title>WGS of actinomycetes isolated from Thailand.</title>
        <authorList>
            <person name="Thawai C."/>
        </authorList>
    </citation>
    <scope>NUCLEOTIDE SEQUENCE [LARGE SCALE GENOMIC DNA]</scope>
    <source>
        <strain evidence="3 4">FMUSA5-5</strain>
    </source>
</reference>
<dbReference type="Proteomes" id="UP000696294">
    <property type="component" value="Unassembled WGS sequence"/>
</dbReference>